<dbReference type="AlphaFoldDB" id="A0A5N6ZW95"/>
<keyword evidence="3 6" id="KW-0560">Oxidoreductase</keyword>
<dbReference type="InterPro" id="IPR001613">
    <property type="entry name" value="Flavin_amine_oxidase"/>
</dbReference>
<evidence type="ECO:0000313" key="9">
    <source>
        <dbReference type="Proteomes" id="UP000326268"/>
    </source>
</evidence>
<dbReference type="GeneID" id="43655240"/>
<evidence type="ECO:0000256" key="1">
    <source>
        <dbReference type="ARBA" id="ARBA00001974"/>
    </source>
</evidence>
<dbReference type="PANTHER" id="PTHR43563:SF14">
    <property type="entry name" value="AMINE OXIDASE"/>
    <property type="match status" value="1"/>
</dbReference>
<dbReference type="Gene3D" id="3.50.50.60">
    <property type="entry name" value="FAD/NAD(P)-binding domain"/>
    <property type="match status" value="1"/>
</dbReference>
<dbReference type="EC" id="1.4.3.-" evidence="6"/>
<dbReference type="GO" id="GO:0097621">
    <property type="term" value="F:monoamine oxidase activity"/>
    <property type="evidence" value="ECO:0007669"/>
    <property type="project" value="UniProtKB-EC"/>
</dbReference>
<dbReference type="EMBL" id="ML737731">
    <property type="protein sequence ID" value="KAE8361543.1"/>
    <property type="molecule type" value="Genomic_DNA"/>
</dbReference>
<protein>
    <recommendedName>
        <fullName evidence="6">Amine oxidase</fullName>
        <ecNumber evidence="6">1.4.3.-</ecNumber>
    </recommendedName>
</protein>
<evidence type="ECO:0000256" key="6">
    <source>
        <dbReference type="RuleBase" id="RU362067"/>
    </source>
</evidence>
<evidence type="ECO:0000256" key="2">
    <source>
        <dbReference type="ARBA" id="ARBA00005995"/>
    </source>
</evidence>
<dbReference type="InterPro" id="IPR002937">
    <property type="entry name" value="Amino_oxidase"/>
</dbReference>
<feature type="binding site" evidence="5">
    <location>
        <position position="20"/>
    </location>
    <ligand>
        <name>FAD</name>
        <dbReference type="ChEBI" id="CHEBI:57692"/>
    </ligand>
</feature>
<feature type="binding site" evidence="5">
    <location>
        <position position="397"/>
    </location>
    <ligand>
        <name>FAD</name>
        <dbReference type="ChEBI" id="CHEBI:57692"/>
    </ligand>
</feature>
<dbReference type="Pfam" id="PF01593">
    <property type="entry name" value="Amino_oxidase"/>
    <property type="match status" value="1"/>
</dbReference>
<proteinExistence type="inferred from homology"/>
<dbReference type="Proteomes" id="UP000326268">
    <property type="component" value="Unassembled WGS sequence"/>
</dbReference>
<feature type="binding site" evidence="5">
    <location>
        <begin position="39"/>
        <end position="40"/>
    </location>
    <ligand>
        <name>FAD</name>
        <dbReference type="ChEBI" id="CHEBI:57692"/>
    </ligand>
</feature>
<dbReference type="PANTHER" id="PTHR43563">
    <property type="entry name" value="AMINE OXIDASE"/>
    <property type="match status" value="1"/>
</dbReference>
<feature type="binding site" evidence="5">
    <location>
        <position position="330"/>
    </location>
    <ligand>
        <name>substrate</name>
    </ligand>
</feature>
<dbReference type="Gene3D" id="3.90.660.10">
    <property type="match status" value="1"/>
</dbReference>
<evidence type="ECO:0000259" key="7">
    <source>
        <dbReference type="Pfam" id="PF01593"/>
    </source>
</evidence>
<comment type="similarity">
    <text evidence="2 6">Belongs to the flavin monoamine oxidase family.</text>
</comment>
<dbReference type="SUPFAM" id="SSF54373">
    <property type="entry name" value="FAD-linked reductases, C-terminal domain"/>
    <property type="match status" value="1"/>
</dbReference>
<comment type="cofactor">
    <cofactor evidence="1 6">
        <name>FAD</name>
        <dbReference type="ChEBI" id="CHEBI:57692"/>
    </cofactor>
</comment>
<gene>
    <name evidence="8" type="ORF">BDV27DRAFT_147725</name>
</gene>
<reference evidence="8 9" key="1">
    <citation type="submission" date="2019-04" db="EMBL/GenBank/DDBJ databases">
        <title>Friends and foes A comparative genomics studyof 23 Aspergillus species from section Flavi.</title>
        <authorList>
            <consortium name="DOE Joint Genome Institute"/>
            <person name="Kjaerbolling I."/>
            <person name="Vesth T."/>
            <person name="Frisvad J.C."/>
            <person name="Nybo J.L."/>
            <person name="Theobald S."/>
            <person name="Kildgaard S."/>
            <person name="Isbrandt T."/>
            <person name="Kuo A."/>
            <person name="Sato A."/>
            <person name="Lyhne E.K."/>
            <person name="Kogle M.E."/>
            <person name="Wiebenga A."/>
            <person name="Kun R.S."/>
            <person name="Lubbers R.J."/>
            <person name="Makela M.R."/>
            <person name="Barry K."/>
            <person name="Chovatia M."/>
            <person name="Clum A."/>
            <person name="Daum C."/>
            <person name="Haridas S."/>
            <person name="He G."/>
            <person name="LaButti K."/>
            <person name="Lipzen A."/>
            <person name="Mondo S."/>
            <person name="Riley R."/>
            <person name="Salamov A."/>
            <person name="Simmons B.A."/>
            <person name="Magnuson J.K."/>
            <person name="Henrissat B."/>
            <person name="Mortensen U.H."/>
            <person name="Larsen T.O."/>
            <person name="Devries R.P."/>
            <person name="Grigoriev I.V."/>
            <person name="Machida M."/>
            <person name="Baker S.E."/>
            <person name="Andersen M.R."/>
        </authorList>
    </citation>
    <scope>NUCLEOTIDE SEQUENCE [LARGE SCALE GENOMIC DNA]</scope>
    <source>
        <strain evidence="8 9">CBS 763.97</strain>
    </source>
</reference>
<comment type="catalytic activity">
    <reaction evidence="4">
        <text>a secondary aliphatic amine + O2 + H2O = a primary amine + an aldehyde + H2O2</text>
        <dbReference type="Rhea" id="RHEA:26414"/>
        <dbReference type="ChEBI" id="CHEBI:15377"/>
        <dbReference type="ChEBI" id="CHEBI:15379"/>
        <dbReference type="ChEBI" id="CHEBI:16240"/>
        <dbReference type="ChEBI" id="CHEBI:17478"/>
        <dbReference type="ChEBI" id="CHEBI:58855"/>
        <dbReference type="ChEBI" id="CHEBI:65296"/>
        <dbReference type="EC" id="1.4.3.4"/>
    </reaction>
</comment>
<dbReference type="InterPro" id="IPR050703">
    <property type="entry name" value="Flavin_MAO"/>
</dbReference>
<keyword evidence="6" id="KW-0285">Flavoprotein</keyword>
<dbReference type="PRINTS" id="PR00757">
    <property type="entry name" value="AMINEOXDASEF"/>
</dbReference>
<dbReference type="SUPFAM" id="SSF51905">
    <property type="entry name" value="FAD/NAD(P)-binding domain"/>
    <property type="match status" value="1"/>
</dbReference>
<organism evidence="8 9">
    <name type="scientific">Aspergillus caelatus</name>
    <dbReference type="NCBI Taxonomy" id="61420"/>
    <lineage>
        <taxon>Eukaryota</taxon>
        <taxon>Fungi</taxon>
        <taxon>Dikarya</taxon>
        <taxon>Ascomycota</taxon>
        <taxon>Pezizomycotina</taxon>
        <taxon>Eurotiomycetes</taxon>
        <taxon>Eurotiomycetidae</taxon>
        <taxon>Eurotiales</taxon>
        <taxon>Aspergillaceae</taxon>
        <taxon>Aspergillus</taxon>
        <taxon>Aspergillus subgen. Circumdati</taxon>
    </lineage>
</organism>
<evidence type="ECO:0000256" key="4">
    <source>
        <dbReference type="ARBA" id="ARBA00048448"/>
    </source>
</evidence>
<dbReference type="OrthoDB" id="5046242at2759"/>
<dbReference type="RefSeq" id="XP_031924624.1">
    <property type="nucleotide sequence ID" value="XM_032070794.1"/>
</dbReference>
<dbReference type="Gene3D" id="1.10.405.10">
    <property type="entry name" value="Guanine Nucleotide Dissociation Inhibitor, domain 1"/>
    <property type="match status" value="1"/>
</dbReference>
<feature type="domain" description="Amine oxidase" evidence="7">
    <location>
        <begin position="19"/>
        <end position="421"/>
    </location>
</feature>
<keyword evidence="9" id="KW-1185">Reference proteome</keyword>
<sequence length="430" mass="47381">MSSSMVPTVVDVLVVGAGLSGLRAALTVQAAGLSCAAIEATDRVEGKTLTVSSKLSDPGVNDVGAAWINDTSQSEMYKLLRRYGLQGEFQIVKGQDIYLHPDGAMMSPHGELLVSRNDKAVLSEAFISIRRLILNTNLKDPVSSLGGKELDQLTLQDYCIRTFQSEFITEVFNTISQSLLGLDSDEISMLSFVHYCKSGTGIDALISDGKDEAQYLRLRQGAQSFSTNMAKELITEIKQSPTSGLYTVVSKRGRLFSGKKVILTNASPLYPTIRFDPPLPESKQRLAKKNMLGYYSKIIFILIRRARDGPILFCVHTSITDDAQWSISCFMVGQRGRKWSQLSETDRRRSAWEQLCTAFRNYFHGGPCPVAPPGLLSSIDGSASRTPFGSVHFVDTETALEWKGYMERAVRSGDRGASEVITALQWESKF</sequence>
<dbReference type="InterPro" id="IPR036188">
    <property type="entry name" value="FAD/NAD-bd_sf"/>
</dbReference>
<name>A0A5N6ZW95_9EURO</name>
<evidence type="ECO:0000256" key="3">
    <source>
        <dbReference type="ARBA" id="ARBA00023002"/>
    </source>
</evidence>
<keyword evidence="6" id="KW-0274">FAD</keyword>
<evidence type="ECO:0000313" key="8">
    <source>
        <dbReference type="EMBL" id="KAE8361543.1"/>
    </source>
</evidence>
<evidence type="ECO:0000256" key="5">
    <source>
        <dbReference type="PIRSR" id="PIRSR601613-1"/>
    </source>
</evidence>
<accession>A0A5N6ZW95</accession>